<proteinExistence type="predicted"/>
<keyword evidence="3" id="KW-1185">Reference proteome</keyword>
<feature type="region of interest" description="Disordered" evidence="1">
    <location>
        <begin position="1"/>
        <end position="20"/>
    </location>
</feature>
<evidence type="ECO:0000313" key="3">
    <source>
        <dbReference type="Proteomes" id="UP000507470"/>
    </source>
</evidence>
<accession>A0A6J8EKZ3</accession>
<feature type="compositionally biased region" description="Basic and acidic residues" evidence="1">
    <location>
        <begin position="10"/>
        <end position="20"/>
    </location>
</feature>
<evidence type="ECO:0000313" key="2">
    <source>
        <dbReference type="EMBL" id="CAC5420997.1"/>
    </source>
</evidence>
<dbReference type="Proteomes" id="UP000507470">
    <property type="component" value="Unassembled WGS sequence"/>
</dbReference>
<dbReference type="EMBL" id="CACVKT020009206">
    <property type="protein sequence ID" value="CAC5420997.1"/>
    <property type="molecule type" value="Genomic_DNA"/>
</dbReference>
<evidence type="ECO:0000256" key="1">
    <source>
        <dbReference type="SAM" id="MobiDB-lite"/>
    </source>
</evidence>
<protein>
    <submittedName>
        <fullName evidence="2">Uncharacterized protein</fullName>
    </submittedName>
</protein>
<reference evidence="2 3" key="1">
    <citation type="submission" date="2020-06" db="EMBL/GenBank/DDBJ databases">
        <authorList>
            <person name="Li R."/>
            <person name="Bekaert M."/>
        </authorList>
    </citation>
    <scope>NUCLEOTIDE SEQUENCE [LARGE SCALE GENOMIC DNA]</scope>
    <source>
        <strain evidence="3">wild</strain>
    </source>
</reference>
<dbReference type="OrthoDB" id="6105566at2759"/>
<sequence>MTTKPGWDTADEKGKRDLEQQEVRHIEEASRNIKAVGMKQQGSWLNWQGVRSRALSWSEIWKDPKFTLCKDQPASLQHVSSSYQVALKDGRYTWRHDSVLKTLAARLDNIRRKKKKVKEDITFVNFMKAGESKDNTPEVLGVLATATDWKFTADIQQRMSFPAEIAATSLRPDMVLWSQGTRQTVLQEMTVPWEERMDEAHERKMAKYQQLEEDC</sequence>
<dbReference type="AlphaFoldDB" id="A0A6J8EKZ3"/>
<gene>
    <name evidence="2" type="ORF">MCOR_53161</name>
</gene>
<organism evidence="2 3">
    <name type="scientific">Mytilus coruscus</name>
    <name type="common">Sea mussel</name>
    <dbReference type="NCBI Taxonomy" id="42192"/>
    <lineage>
        <taxon>Eukaryota</taxon>
        <taxon>Metazoa</taxon>
        <taxon>Spiralia</taxon>
        <taxon>Lophotrochozoa</taxon>
        <taxon>Mollusca</taxon>
        <taxon>Bivalvia</taxon>
        <taxon>Autobranchia</taxon>
        <taxon>Pteriomorphia</taxon>
        <taxon>Mytilida</taxon>
        <taxon>Mytiloidea</taxon>
        <taxon>Mytilidae</taxon>
        <taxon>Mytilinae</taxon>
        <taxon>Mytilus</taxon>
    </lineage>
</organism>
<name>A0A6J8EKZ3_MYTCO</name>